<evidence type="ECO:0000313" key="1">
    <source>
        <dbReference type="EMBL" id="KAE8238458.1"/>
    </source>
</evidence>
<sequence>MRARRVELVIGGSTSSKGAKMGSGDSAIGPHRFGRLAMVSADATRVLRSVSLPTTNIGIIKHSLVRAPWDGTTNSTLVQQRVGLAPLVHQVNHTGMGDYGGHGQWCIAQR</sequence>
<name>A0A177T2W8_9BASI</name>
<protein>
    <submittedName>
        <fullName evidence="1">Uncharacterized protein</fullName>
    </submittedName>
</protein>
<organism evidence="1 2">
    <name type="scientific">Tilletia indica</name>
    <dbReference type="NCBI Taxonomy" id="43049"/>
    <lineage>
        <taxon>Eukaryota</taxon>
        <taxon>Fungi</taxon>
        <taxon>Dikarya</taxon>
        <taxon>Basidiomycota</taxon>
        <taxon>Ustilaginomycotina</taxon>
        <taxon>Exobasidiomycetes</taxon>
        <taxon>Tilletiales</taxon>
        <taxon>Tilletiaceae</taxon>
        <taxon>Tilletia</taxon>
    </lineage>
</organism>
<reference evidence="1" key="1">
    <citation type="submission" date="2016-04" db="EMBL/GenBank/DDBJ databases">
        <authorList>
            <person name="Nguyen H.D."/>
            <person name="Samba Siva P."/>
            <person name="Cullis J."/>
            <person name="Levesque C.A."/>
            <person name="Hambleton S."/>
        </authorList>
    </citation>
    <scope>NUCLEOTIDE SEQUENCE</scope>
    <source>
        <strain evidence="1">DAOMC 236416</strain>
    </source>
</reference>
<dbReference type="Proteomes" id="UP000077521">
    <property type="component" value="Unassembled WGS sequence"/>
</dbReference>
<dbReference type="EMBL" id="LWDF02001519">
    <property type="protein sequence ID" value="KAE8238458.1"/>
    <property type="molecule type" value="Genomic_DNA"/>
</dbReference>
<keyword evidence="2" id="KW-1185">Reference proteome</keyword>
<reference evidence="1" key="2">
    <citation type="journal article" date="2019" name="IMA Fungus">
        <title>Genome sequencing and comparison of five Tilletia species to identify candidate genes for the detection of regulated species infecting wheat.</title>
        <authorList>
            <person name="Nguyen H.D.T."/>
            <person name="Sultana T."/>
            <person name="Kesanakurti P."/>
            <person name="Hambleton S."/>
        </authorList>
    </citation>
    <scope>NUCLEOTIDE SEQUENCE</scope>
    <source>
        <strain evidence="1">DAOMC 236416</strain>
    </source>
</reference>
<evidence type="ECO:0000313" key="2">
    <source>
        <dbReference type="Proteomes" id="UP000077521"/>
    </source>
</evidence>
<dbReference type="AlphaFoldDB" id="A0A177T2W8"/>
<gene>
    <name evidence="1" type="ORF">A4X13_0g8500</name>
</gene>
<accession>A0A177T2W8</accession>
<proteinExistence type="predicted"/>
<comment type="caution">
    <text evidence="1">The sequence shown here is derived from an EMBL/GenBank/DDBJ whole genome shotgun (WGS) entry which is preliminary data.</text>
</comment>